<proteinExistence type="predicted"/>
<evidence type="ECO:0000313" key="2">
    <source>
        <dbReference type="Proteomes" id="UP000831701"/>
    </source>
</evidence>
<feature type="non-terminal residue" evidence="1">
    <location>
        <position position="544"/>
    </location>
</feature>
<dbReference type="EMBL" id="CM041535">
    <property type="protein sequence ID" value="KAI3372312.1"/>
    <property type="molecule type" value="Genomic_DNA"/>
</dbReference>
<evidence type="ECO:0000313" key="1">
    <source>
        <dbReference type="EMBL" id="KAI3372312.1"/>
    </source>
</evidence>
<feature type="non-terminal residue" evidence="1">
    <location>
        <position position="1"/>
    </location>
</feature>
<protein>
    <submittedName>
        <fullName evidence="1">Uncharacterized protein</fullName>
    </submittedName>
</protein>
<gene>
    <name evidence="1" type="ORF">L3Q82_022807</name>
</gene>
<accession>A0ACB8WW86</accession>
<sequence length="544" mass="63312">HLSYLVFLPWQTTHLPTSSTPLGVHSTTSEDFRKMQRTLETLSEKVEQLQLEMQRKQRDTPHGSSDYRSRQRSLSPDSGRGRSHYYPPDRNIYRDSSYERLATRDNSSGPSRHERDRYDRWDSYGPPGSSERHTRGYSPPPRDYTHRGRSPQHHGDRHSSYRSPSPGRVRFQSPSHTGSNKKLDVTHDPTGRRGRWALELDPYQWTLIESLYHTTELPCSPYKQRDHFSLCAQISLSFHSPHMDTNTFLNMEFQEELFSDQGRQYESEIIQTICQRLHIKKKRTTPYHPRGNGMVERFNRTLKEQLAKLIHQHGGEWDDYLSAVVLAFNSTPHSTTGYSPYFLAHGREACLPASVHLSTPVVLQTPQNYGSELVRRLDTVFQAVRSHSEDQRLKREYYFNQHVKFRPYECGDLVWMDDPTTQRKKLDPNWTGPYEVLSSDDKGLLYTLLDLRHPQAEPRVIHYDRLKPYRSSWDLSSAPANRPLPMNTLPRFSDFLLFHSDFKISKTLQSQAIVRQIDRNPADRYSTVGDGIVFACVSSSLRGY</sequence>
<keyword evidence="2" id="KW-1185">Reference proteome</keyword>
<reference evidence="1" key="1">
    <citation type="submission" date="2022-04" db="EMBL/GenBank/DDBJ databases">
        <title>Jade perch genome.</title>
        <authorList>
            <person name="Chao B."/>
        </authorList>
    </citation>
    <scope>NUCLEOTIDE SEQUENCE</scope>
    <source>
        <strain evidence="1">CB-2022</strain>
    </source>
</reference>
<organism evidence="1 2">
    <name type="scientific">Scortum barcoo</name>
    <name type="common">barcoo grunter</name>
    <dbReference type="NCBI Taxonomy" id="214431"/>
    <lineage>
        <taxon>Eukaryota</taxon>
        <taxon>Metazoa</taxon>
        <taxon>Chordata</taxon>
        <taxon>Craniata</taxon>
        <taxon>Vertebrata</taxon>
        <taxon>Euteleostomi</taxon>
        <taxon>Actinopterygii</taxon>
        <taxon>Neopterygii</taxon>
        <taxon>Teleostei</taxon>
        <taxon>Neoteleostei</taxon>
        <taxon>Acanthomorphata</taxon>
        <taxon>Eupercaria</taxon>
        <taxon>Centrarchiformes</taxon>
        <taxon>Terapontoidei</taxon>
        <taxon>Terapontidae</taxon>
        <taxon>Scortum</taxon>
    </lineage>
</organism>
<name>A0ACB8WW86_9TELE</name>
<dbReference type="Proteomes" id="UP000831701">
    <property type="component" value="Chromosome 5"/>
</dbReference>
<comment type="caution">
    <text evidence="1">The sequence shown here is derived from an EMBL/GenBank/DDBJ whole genome shotgun (WGS) entry which is preliminary data.</text>
</comment>